<dbReference type="AlphaFoldDB" id="A0A4Y1VGZ4"/>
<proteinExistence type="predicted"/>
<organism evidence="1 2">
    <name type="scientific">Bacteroides uniformis</name>
    <dbReference type="NCBI Taxonomy" id="820"/>
    <lineage>
        <taxon>Bacteria</taxon>
        <taxon>Pseudomonadati</taxon>
        <taxon>Bacteroidota</taxon>
        <taxon>Bacteroidia</taxon>
        <taxon>Bacteroidales</taxon>
        <taxon>Bacteroidaceae</taxon>
        <taxon>Bacteroides</taxon>
    </lineage>
</organism>
<gene>
    <name evidence="1" type="ORF">Bun01g_12490</name>
</gene>
<dbReference type="KEGG" id="bun:Bun01g_12490"/>
<accession>A0A4Y1VGZ4</accession>
<protein>
    <submittedName>
        <fullName evidence="1">Uncharacterized protein</fullName>
    </submittedName>
</protein>
<dbReference type="EMBL" id="AP019724">
    <property type="protein sequence ID" value="BBK86879.1"/>
    <property type="molecule type" value="Genomic_DNA"/>
</dbReference>
<reference evidence="1 2" key="1">
    <citation type="submission" date="2019-06" db="EMBL/GenBank/DDBJ databases">
        <title>Complete genome sequence of Bacteroides uniformis NBRC 113350.</title>
        <authorList>
            <person name="Miura T."/>
            <person name="Furukawa M."/>
            <person name="Shimamura M."/>
            <person name="Ohyama Y."/>
            <person name="Yamazoe A."/>
            <person name="Kawasaki H."/>
        </authorList>
    </citation>
    <scope>NUCLEOTIDE SEQUENCE [LARGE SCALE GENOMIC DNA]</scope>
    <source>
        <strain evidence="1 2">NBRC 113350</strain>
    </source>
</reference>
<name>A0A4Y1VGZ4_BACUN</name>
<evidence type="ECO:0000313" key="1">
    <source>
        <dbReference type="EMBL" id="BBK86879.1"/>
    </source>
</evidence>
<sequence>MGAFVQQSLDDVDVHLVAVSANCTVAVDIPMTVDEVIHIAVIPLAIQNHILKIEFSRF</sequence>
<dbReference type="Proteomes" id="UP000320533">
    <property type="component" value="Chromosome"/>
</dbReference>
<evidence type="ECO:0000313" key="2">
    <source>
        <dbReference type="Proteomes" id="UP000320533"/>
    </source>
</evidence>